<feature type="transmembrane region" description="Helical" evidence="1">
    <location>
        <begin position="32"/>
        <end position="50"/>
    </location>
</feature>
<proteinExistence type="predicted"/>
<keyword evidence="3" id="KW-1185">Reference proteome</keyword>
<protein>
    <submittedName>
        <fullName evidence="2">Uncharacterized protein</fullName>
    </submittedName>
</protein>
<keyword evidence="1" id="KW-0812">Transmembrane</keyword>
<gene>
    <name evidence="2" type="ORF">HUO07_16860</name>
</gene>
<reference evidence="2 3" key="1">
    <citation type="submission" date="2020-06" db="EMBL/GenBank/DDBJ databases">
        <title>Halomonas sp. QX-1 draft genome sequence.</title>
        <authorList>
            <person name="Qiu X."/>
        </authorList>
    </citation>
    <scope>NUCLEOTIDE SEQUENCE [LARGE SCALE GENOMIC DNA]</scope>
    <source>
        <strain evidence="2 3">QX-1</strain>
    </source>
</reference>
<dbReference type="Proteomes" id="UP000589984">
    <property type="component" value="Unassembled WGS sequence"/>
</dbReference>
<dbReference type="RefSeq" id="WP_176304522.1">
    <property type="nucleotide sequence ID" value="NZ_JABWCV010000023.1"/>
</dbReference>
<accession>A0A7Y6V9V9</accession>
<organism evidence="2 3">
    <name type="scientific">Vreelandella maris</name>
    <dbReference type="NCBI Taxonomy" id="2729617"/>
    <lineage>
        <taxon>Bacteria</taxon>
        <taxon>Pseudomonadati</taxon>
        <taxon>Pseudomonadota</taxon>
        <taxon>Gammaproteobacteria</taxon>
        <taxon>Oceanospirillales</taxon>
        <taxon>Halomonadaceae</taxon>
        <taxon>Vreelandella</taxon>
    </lineage>
</organism>
<comment type="caution">
    <text evidence="2">The sequence shown here is derived from an EMBL/GenBank/DDBJ whole genome shotgun (WGS) entry which is preliminary data.</text>
</comment>
<evidence type="ECO:0000256" key="1">
    <source>
        <dbReference type="SAM" id="Phobius"/>
    </source>
</evidence>
<evidence type="ECO:0000313" key="2">
    <source>
        <dbReference type="EMBL" id="NVF15824.1"/>
    </source>
</evidence>
<name>A0A7Y6V9V9_9GAMM</name>
<keyword evidence="1" id="KW-0472">Membrane</keyword>
<dbReference type="EMBL" id="JABWCV010000023">
    <property type="protein sequence ID" value="NVF15824.1"/>
    <property type="molecule type" value="Genomic_DNA"/>
</dbReference>
<keyword evidence="1" id="KW-1133">Transmembrane helix</keyword>
<evidence type="ECO:0000313" key="3">
    <source>
        <dbReference type="Proteomes" id="UP000589984"/>
    </source>
</evidence>
<sequence>MKQPRRLPSVNRLIAALTVIWHSRTRHLGRQAAGLILTFVLLPGVIYLLAEALRKPSTFHIAADTEILDMVTTGVSATRWYIEQGDVMQGAADPLGESPIESYAFSGLVEIGPRANVQMVRYGSGPLQVTLQEYEPGGLETPGSLFETQNSAPQGEEKEVSRVIPVITLENVLSENATWHWANSASLEVRIEELPFSGSLLAVGAIGSETYAATMGEPPPVLRAGRVVVMEKRLLSDLRYPVMELDLQLGDEVWVMNAEGHPADTACVFSVAGLNTAGIEVACHATGKTLKVSRFGGHLVEMEPGPWDIILAEPTLQAMLPLLFSMIYVALQWLLGFIFPRQKPRSNETLEH</sequence>
<dbReference type="AlphaFoldDB" id="A0A7Y6V9V9"/>
<feature type="transmembrane region" description="Helical" evidence="1">
    <location>
        <begin position="318"/>
        <end position="339"/>
    </location>
</feature>